<keyword evidence="9 14" id="KW-0326">Glycosidase</keyword>
<evidence type="ECO:0000256" key="10">
    <source>
        <dbReference type="ARBA" id="ARBA00032057"/>
    </source>
</evidence>
<dbReference type="Gene3D" id="2.60.40.10">
    <property type="entry name" value="Immunoglobulins"/>
    <property type="match status" value="1"/>
</dbReference>
<evidence type="ECO:0000256" key="12">
    <source>
        <dbReference type="ARBA" id="ARBA00034013"/>
    </source>
</evidence>
<feature type="active site" description="Nucleophile" evidence="15">
    <location>
        <position position="244"/>
    </location>
</feature>
<dbReference type="PIRSF" id="PIRSF006337">
    <property type="entry name" value="Trehalose_TreZ"/>
    <property type="match status" value="1"/>
</dbReference>
<dbReference type="Proteomes" id="UP000438448">
    <property type="component" value="Unassembled WGS sequence"/>
</dbReference>
<comment type="pathway">
    <text evidence="2 14">Glycan biosynthesis; trehalose biosynthesis.</text>
</comment>
<evidence type="ECO:0000256" key="14">
    <source>
        <dbReference type="PIRNR" id="PIRNR006337"/>
    </source>
</evidence>
<evidence type="ECO:0000256" key="8">
    <source>
        <dbReference type="ARBA" id="ARBA00023277"/>
    </source>
</evidence>
<keyword evidence="7 14" id="KW-0378">Hydrolase</keyword>
<evidence type="ECO:0000256" key="5">
    <source>
        <dbReference type="ARBA" id="ARBA00015938"/>
    </source>
</evidence>
<gene>
    <name evidence="19" type="primary">treZ</name>
    <name evidence="19" type="ORF">NRB20_43560</name>
</gene>
<dbReference type="InterPro" id="IPR044901">
    <property type="entry name" value="Trehalose_TreZ_E-set_sf"/>
</dbReference>
<evidence type="ECO:0000256" key="15">
    <source>
        <dbReference type="PIRSR" id="PIRSR006337-1"/>
    </source>
</evidence>
<keyword evidence="8" id="KW-0119">Carbohydrate metabolism</keyword>
<feature type="binding site" evidence="16">
    <location>
        <begin position="242"/>
        <end position="247"/>
    </location>
    <ligand>
        <name>substrate</name>
    </ligand>
</feature>
<dbReference type="SUPFAM" id="SSF51445">
    <property type="entry name" value="(Trans)glycosidases"/>
    <property type="match status" value="1"/>
</dbReference>
<comment type="subcellular location">
    <subcellularLocation>
        <location evidence="1 15">Cytoplasm</location>
    </subcellularLocation>
</comment>
<dbReference type="UniPathway" id="UPA00299"/>
<name>A0A7K0D658_9NOCA</name>
<dbReference type="InterPro" id="IPR013783">
    <property type="entry name" value="Ig-like_fold"/>
</dbReference>
<dbReference type="PANTHER" id="PTHR43651">
    <property type="entry name" value="1,4-ALPHA-GLUCAN-BRANCHING ENZYME"/>
    <property type="match status" value="1"/>
</dbReference>
<dbReference type="GO" id="GO:0005992">
    <property type="term" value="P:trehalose biosynthetic process"/>
    <property type="evidence" value="ECO:0007669"/>
    <property type="project" value="UniProtKB-UniRule"/>
</dbReference>
<feature type="active site" description="Proton donor" evidence="15">
    <location>
        <position position="281"/>
    </location>
</feature>
<keyword evidence="20" id="KW-1185">Reference proteome</keyword>
<dbReference type="RefSeq" id="WP_319945229.1">
    <property type="nucleotide sequence ID" value="NZ_WEGK01000009.1"/>
</dbReference>
<feature type="binding site" evidence="16">
    <location>
        <begin position="306"/>
        <end position="310"/>
    </location>
    <ligand>
        <name>substrate</name>
    </ligand>
</feature>
<evidence type="ECO:0000256" key="2">
    <source>
        <dbReference type="ARBA" id="ARBA00005199"/>
    </source>
</evidence>
<comment type="similarity">
    <text evidence="3 14">Belongs to the glycosyl hydrolase 13 family.</text>
</comment>
<keyword evidence="6" id="KW-0963">Cytoplasm</keyword>
<dbReference type="InterPro" id="IPR012768">
    <property type="entry name" value="Trehalose_TreZ"/>
</dbReference>
<evidence type="ECO:0000256" key="6">
    <source>
        <dbReference type="ARBA" id="ARBA00022490"/>
    </source>
</evidence>
<dbReference type="GO" id="GO:0005737">
    <property type="term" value="C:cytoplasm"/>
    <property type="evidence" value="ECO:0007669"/>
    <property type="project" value="UniProtKB-SubCell"/>
</dbReference>
<comment type="caution">
    <text evidence="19">The sequence shown here is derived from an EMBL/GenBank/DDBJ whole genome shotgun (WGS) entry which is preliminary data.</text>
</comment>
<dbReference type="Pfam" id="PF11941">
    <property type="entry name" value="DUF3459"/>
    <property type="match status" value="1"/>
</dbReference>
<evidence type="ECO:0000256" key="11">
    <source>
        <dbReference type="ARBA" id="ARBA00033284"/>
    </source>
</evidence>
<evidence type="ECO:0000256" key="1">
    <source>
        <dbReference type="ARBA" id="ARBA00004496"/>
    </source>
</evidence>
<feature type="binding site" evidence="16">
    <location>
        <begin position="376"/>
        <end position="381"/>
    </location>
    <ligand>
        <name>substrate</name>
    </ligand>
</feature>
<comment type="catalytic activity">
    <reaction evidence="12 14">
        <text>hydrolysis of (1-&gt;4)-alpha-D-glucosidic linkage in 4-alpha-D-[(1-&gt;4)-alpha-D-glucanosyl]n trehalose to yield trehalose and (1-&gt;4)-alpha-D-glucan.</text>
        <dbReference type="EC" id="3.2.1.141"/>
    </reaction>
</comment>
<dbReference type="Pfam" id="PF00128">
    <property type="entry name" value="Alpha-amylase"/>
    <property type="match status" value="1"/>
</dbReference>
<evidence type="ECO:0000256" key="17">
    <source>
        <dbReference type="PIRSR" id="PIRSR006337-3"/>
    </source>
</evidence>
<proteinExistence type="inferred from homology"/>
<organism evidence="19 20">
    <name type="scientific">Nocardia macrotermitis</name>
    <dbReference type="NCBI Taxonomy" id="2585198"/>
    <lineage>
        <taxon>Bacteria</taxon>
        <taxon>Bacillati</taxon>
        <taxon>Actinomycetota</taxon>
        <taxon>Actinomycetes</taxon>
        <taxon>Mycobacteriales</taxon>
        <taxon>Nocardiaceae</taxon>
        <taxon>Nocardia</taxon>
    </lineage>
</organism>
<protein>
    <recommendedName>
        <fullName evidence="5 13">Malto-oligosyltrehalose trehalohydrolase</fullName>
        <shortName evidence="14">MTHase</shortName>
        <ecNumber evidence="4 13">3.2.1.141</ecNumber>
    </recommendedName>
    <alternativeName>
        <fullName evidence="11 14">4-alpha-D-((1-&gt;4)-alpha-D-glucano)trehalose trehalohydrolase</fullName>
    </alternativeName>
    <alternativeName>
        <fullName evidence="10 14">Maltooligosyl trehalose trehalohydrolase</fullName>
    </alternativeName>
</protein>
<evidence type="ECO:0000256" key="7">
    <source>
        <dbReference type="ARBA" id="ARBA00022801"/>
    </source>
</evidence>
<dbReference type="AlphaFoldDB" id="A0A7K0D658"/>
<evidence type="ECO:0000256" key="16">
    <source>
        <dbReference type="PIRSR" id="PIRSR006337-2"/>
    </source>
</evidence>
<dbReference type="EMBL" id="WEGK01000009">
    <property type="protein sequence ID" value="MQY21246.1"/>
    <property type="molecule type" value="Genomic_DNA"/>
</dbReference>
<dbReference type="InterPro" id="IPR014756">
    <property type="entry name" value="Ig_E-set"/>
</dbReference>
<evidence type="ECO:0000256" key="13">
    <source>
        <dbReference type="NCBIfam" id="TIGR02402"/>
    </source>
</evidence>
<evidence type="ECO:0000256" key="9">
    <source>
        <dbReference type="ARBA" id="ARBA00023295"/>
    </source>
</evidence>
<feature type="site" description="Transition state stabilizer" evidence="17">
    <location>
        <position position="377"/>
    </location>
</feature>
<accession>A0A7K0D658</accession>
<feature type="domain" description="Glycosyl hydrolase family 13 catalytic" evidence="18">
    <location>
        <begin position="99"/>
        <end position="444"/>
    </location>
</feature>
<dbReference type="PANTHER" id="PTHR43651:SF11">
    <property type="entry name" value="MALTO-OLIGOSYLTREHALOSE TREHALOHYDROLASE"/>
    <property type="match status" value="1"/>
</dbReference>
<dbReference type="InterPro" id="IPR006047">
    <property type="entry name" value="GH13_cat_dom"/>
</dbReference>
<dbReference type="Gene3D" id="1.10.10.760">
    <property type="entry name" value="E-set domains of sugar-utilizing enzymes"/>
    <property type="match status" value="1"/>
</dbReference>
<evidence type="ECO:0000259" key="18">
    <source>
        <dbReference type="SMART" id="SM00642"/>
    </source>
</evidence>
<reference evidence="19 20" key="1">
    <citation type="submission" date="2019-10" db="EMBL/GenBank/DDBJ databases">
        <title>Nocardia macrotermitis sp. nov. and Nocardia aurantia sp. nov., isolated from the gut of fungus growing-termite Macrotermes natalensis.</title>
        <authorList>
            <person name="Benndorf R."/>
            <person name="Schwitalla J."/>
            <person name="Martin K."/>
            <person name="De Beer W."/>
            <person name="Kaster A.-K."/>
            <person name="Vollmers J."/>
            <person name="Poulsen M."/>
            <person name="Beemelmanns C."/>
        </authorList>
    </citation>
    <scope>NUCLEOTIDE SEQUENCE [LARGE SCALE GENOMIC DNA]</scope>
    <source>
        <strain evidence="19 20">RB20</strain>
    </source>
</reference>
<dbReference type="CDD" id="cd02853">
    <property type="entry name" value="E_set_MTHase_like_N"/>
    <property type="match status" value="1"/>
</dbReference>
<dbReference type="SMART" id="SM00642">
    <property type="entry name" value="Aamy"/>
    <property type="match status" value="1"/>
</dbReference>
<dbReference type="Gene3D" id="3.20.20.80">
    <property type="entry name" value="Glycosidases"/>
    <property type="match status" value="1"/>
</dbReference>
<dbReference type="GO" id="GO:0033942">
    <property type="term" value="F:4-alpha-D-(1-&gt;4)-alpha-D-glucanotrehalose trehalohydrolase activity"/>
    <property type="evidence" value="ECO:0007669"/>
    <property type="project" value="UniProtKB-EC"/>
</dbReference>
<dbReference type="InterPro" id="IPR022567">
    <property type="entry name" value="DUF3459"/>
</dbReference>
<dbReference type="EC" id="3.2.1.141" evidence="4 13"/>
<evidence type="ECO:0000256" key="3">
    <source>
        <dbReference type="ARBA" id="ARBA00008061"/>
    </source>
</evidence>
<dbReference type="NCBIfam" id="TIGR02402">
    <property type="entry name" value="trehalose_TreZ"/>
    <property type="match status" value="1"/>
</dbReference>
<evidence type="ECO:0000313" key="20">
    <source>
        <dbReference type="Proteomes" id="UP000438448"/>
    </source>
</evidence>
<evidence type="ECO:0000256" key="4">
    <source>
        <dbReference type="ARBA" id="ARBA00012268"/>
    </source>
</evidence>
<sequence length="587" mass="64561">MSRFEVWAPAAARVRVEVAGAVHEMRPGADGWWVAEAEGGPGVRYGFLIDDDALVLPDPRSARQPDGVHGRSARHALDPAGWTDSGWTGRQLAGSVCYELHVGTFTPEGTFDAAVERLDHLVELGVTTVELMPVNAFNGVWNWGYDGVLWYAVHEPYGGPDGLQRFVNACHGRGLAVALDVVYNHLGPSGNYLPRFGPYLGAESNTWGQQLNLDGPGSDEVRRYIIDNALRWFDEFHIDALRLDAVHALVDHRAIGLLEELATETAALSARLGRPLSLIAESDLNDPRLITPCAAGGFGLHAQWNDDLHHAVHTAVSGERQGYYADFGSMRCLADTLRNGFFHAATYSSFRGRTHGRPLNTRLIPGSALMGYTCTHDQIGNRALGDRPSAYLTDGQLAIKAALILISPYTPMLFMGEEWGARTPFQYFTSHPEPKLAAAVAEGRRNEFADHGWPAADIPDPQAPATFHRSKLDWSEPGNPTHSRLLNCYRALLTLRRTEPSLADPRLDRLTAEYDENERWIIVHRNGIHLACNLSEHPVRLPVTGDPLLVWDPIQQTDSHTTVPAHSFALLSDPERAGITRPVAPAE</sequence>
<evidence type="ECO:0000313" key="19">
    <source>
        <dbReference type="EMBL" id="MQY21246.1"/>
    </source>
</evidence>
<dbReference type="SUPFAM" id="SSF81296">
    <property type="entry name" value="E set domains"/>
    <property type="match status" value="1"/>
</dbReference>
<dbReference type="InterPro" id="IPR017853">
    <property type="entry name" value="GH"/>
</dbReference>
<dbReference type="CDD" id="cd11325">
    <property type="entry name" value="AmyAc_GTHase"/>
    <property type="match status" value="1"/>
</dbReference>